<reference evidence="3" key="2">
    <citation type="submission" date="2025-08" db="UniProtKB">
        <authorList>
            <consortium name="RefSeq"/>
        </authorList>
    </citation>
    <scope>IDENTIFICATION</scope>
    <source>
        <tissue evidence="3">Leaf</tissue>
    </source>
</reference>
<dbReference type="SMART" id="SM00645">
    <property type="entry name" value="Pept_C1"/>
    <property type="match status" value="1"/>
</dbReference>
<sequence>MASRRKGKGIMVPDAAPSELPEDIPSGCKYKLSWRESKDKKCVLLEIFFQGRNGYCWTVVLNRMISAHLYIHQKVRKLLRLSCKHLFASIEEKFDDGFLKNYKGVKVFLKENGLVLEEECKCVLGKKEINTVACDKVKDKTTFKIRELIIVEGNEVDEKQIIKLLNTHGVIAVHITVDEKYKTSKKDEIFYGTTSGKGNENHMVLLTGYDTTKDGVHFFEYQNTWGEKWGGDGGYGKFARKISLPKGRQSLIKAYMYPELLDEVFDVRG</sequence>
<feature type="domain" description="Peptidase C1A papain C-terminal" evidence="1">
    <location>
        <begin position="34"/>
        <end position="246"/>
    </location>
</feature>
<dbReference type="GeneID" id="104783452"/>
<dbReference type="Proteomes" id="UP000694864">
    <property type="component" value="Chromosome 4"/>
</dbReference>
<dbReference type="Gene3D" id="3.90.70.10">
    <property type="entry name" value="Cysteine proteinases"/>
    <property type="match status" value="1"/>
</dbReference>
<evidence type="ECO:0000259" key="1">
    <source>
        <dbReference type="SMART" id="SM00645"/>
    </source>
</evidence>
<dbReference type="GO" id="GO:0008233">
    <property type="term" value="F:peptidase activity"/>
    <property type="evidence" value="ECO:0007669"/>
    <property type="project" value="UniProtKB-KW"/>
</dbReference>
<keyword evidence="3" id="KW-0645">Protease</keyword>
<organism evidence="2 3">
    <name type="scientific">Camelina sativa</name>
    <name type="common">False flax</name>
    <name type="synonym">Myagrum sativum</name>
    <dbReference type="NCBI Taxonomy" id="90675"/>
    <lineage>
        <taxon>Eukaryota</taxon>
        <taxon>Viridiplantae</taxon>
        <taxon>Streptophyta</taxon>
        <taxon>Embryophyta</taxon>
        <taxon>Tracheophyta</taxon>
        <taxon>Spermatophyta</taxon>
        <taxon>Magnoliopsida</taxon>
        <taxon>eudicotyledons</taxon>
        <taxon>Gunneridae</taxon>
        <taxon>Pentapetalae</taxon>
        <taxon>rosids</taxon>
        <taxon>malvids</taxon>
        <taxon>Brassicales</taxon>
        <taxon>Brassicaceae</taxon>
        <taxon>Camelineae</taxon>
        <taxon>Camelina</taxon>
    </lineage>
</organism>
<dbReference type="GO" id="GO:0006508">
    <property type="term" value="P:proteolysis"/>
    <property type="evidence" value="ECO:0007669"/>
    <property type="project" value="UniProtKB-KW"/>
</dbReference>
<dbReference type="Pfam" id="PF00112">
    <property type="entry name" value="Peptidase_C1"/>
    <property type="match status" value="1"/>
</dbReference>
<dbReference type="RefSeq" id="XP_010506912.1">
    <property type="nucleotide sequence ID" value="XM_010508610.2"/>
</dbReference>
<proteinExistence type="predicted"/>
<gene>
    <name evidence="3" type="primary">LOC104783452</name>
</gene>
<reference evidence="2" key="1">
    <citation type="journal article" date="2014" name="Nat. Commun.">
        <title>The emerging biofuel crop Camelina sativa retains a highly undifferentiated hexaploid genome structure.</title>
        <authorList>
            <person name="Kagale S."/>
            <person name="Koh C."/>
            <person name="Nixon J."/>
            <person name="Bollina V."/>
            <person name="Clarke W.E."/>
            <person name="Tuteja R."/>
            <person name="Spillane C."/>
            <person name="Robinson S.J."/>
            <person name="Links M.G."/>
            <person name="Clarke C."/>
            <person name="Higgins E.E."/>
            <person name="Huebert T."/>
            <person name="Sharpe A.G."/>
            <person name="Parkin I.A."/>
        </authorList>
    </citation>
    <scope>NUCLEOTIDE SEQUENCE [LARGE SCALE GENOMIC DNA]</scope>
    <source>
        <strain evidence="2">cv. DH55</strain>
    </source>
</reference>
<keyword evidence="2" id="KW-1185">Reference proteome</keyword>
<evidence type="ECO:0000313" key="3">
    <source>
        <dbReference type="RefSeq" id="XP_010506912.1"/>
    </source>
</evidence>
<dbReference type="InterPro" id="IPR038765">
    <property type="entry name" value="Papain-like_cys_pep_sf"/>
</dbReference>
<accession>A0ABM0YWJ2</accession>
<evidence type="ECO:0000313" key="2">
    <source>
        <dbReference type="Proteomes" id="UP000694864"/>
    </source>
</evidence>
<dbReference type="SUPFAM" id="SSF54001">
    <property type="entry name" value="Cysteine proteinases"/>
    <property type="match status" value="1"/>
</dbReference>
<keyword evidence="3" id="KW-0378">Hydrolase</keyword>
<dbReference type="InterPro" id="IPR000668">
    <property type="entry name" value="Peptidase_C1A_C"/>
</dbReference>
<name>A0ABM0YWJ2_CAMSA</name>
<protein>
    <submittedName>
        <fullName evidence="3">Probable cysteine protease RDL3</fullName>
    </submittedName>
</protein>